<dbReference type="InterPro" id="IPR029035">
    <property type="entry name" value="DHS-like_NAD/FAD-binding_dom"/>
</dbReference>
<feature type="region of interest" description="Disordered" evidence="1">
    <location>
        <begin position="1251"/>
        <end position="1271"/>
    </location>
</feature>
<dbReference type="NCBIfam" id="NF041818">
    <property type="entry name" value="Dsr1"/>
    <property type="match status" value="1"/>
</dbReference>
<dbReference type="AlphaFoldDB" id="A0AAD0MXP6"/>
<dbReference type="EMBL" id="CP028490">
    <property type="protein sequence ID" value="AVX26210.1"/>
    <property type="molecule type" value="Genomic_DNA"/>
</dbReference>
<reference evidence="2 3" key="1">
    <citation type="submission" date="2018-04" db="EMBL/GenBank/DDBJ databases">
        <authorList>
            <person name="Cha J.-S."/>
        </authorList>
    </citation>
    <scope>NUCLEOTIDE SEQUENCE [LARGE SCALE GENOMIC DNA]</scope>
    <source>
        <strain evidence="2 3">LMG5095</strain>
    </source>
</reference>
<organism evidence="2 3">
    <name type="scientific">Pseudomonas syringae pv. atrofaciens</name>
    <dbReference type="NCBI Taxonomy" id="192087"/>
    <lineage>
        <taxon>Bacteria</taxon>
        <taxon>Pseudomonadati</taxon>
        <taxon>Pseudomonadota</taxon>
        <taxon>Gammaproteobacteria</taxon>
        <taxon>Pseudomonadales</taxon>
        <taxon>Pseudomonadaceae</taxon>
        <taxon>Pseudomonas</taxon>
        <taxon>Pseudomonas syringae</taxon>
    </lineage>
</organism>
<evidence type="ECO:0008006" key="4">
    <source>
        <dbReference type="Google" id="ProtNLM"/>
    </source>
</evidence>
<dbReference type="Pfam" id="PF13289">
    <property type="entry name" value="SIR2_2"/>
    <property type="match status" value="1"/>
</dbReference>
<accession>A0AAD0MXP6</accession>
<dbReference type="Gene3D" id="3.40.50.1220">
    <property type="entry name" value="TPP-binding domain"/>
    <property type="match status" value="1"/>
</dbReference>
<evidence type="ECO:0000313" key="3">
    <source>
        <dbReference type="Proteomes" id="UP000240475"/>
    </source>
</evidence>
<evidence type="ECO:0000256" key="1">
    <source>
        <dbReference type="SAM" id="MobiDB-lite"/>
    </source>
</evidence>
<protein>
    <recommendedName>
        <fullName evidence="4">SIR2-like domain-containing protein</fullName>
    </recommendedName>
</protein>
<name>A0AAD0MXP6_PSESX</name>
<sequence>MQFVADGPDVPDELLQAHEEGRVVIFCGAGISYPAGLPGFQGLVDKIYNNAGTFPNKIEEQAYKREQYDAVLDLLEQRITGQHKTLRSALFKALKPNLRRKGATDTHAALLHLARTRSGTLRLVTTNFDRIFEAAAKRNRLNYVPHIAPMLPIPKTSRWDGLVFLHGLLPKKEEEHALNRLVVTSGDFGLAYLTERWAARFVGELFRNFIVCFIGYSINDPVLRYMMDALAADRRLGEVTPKAWAFGESEPGQEALKTIEWEAKGVTPILYKVLPGSYDHSRLHATLRKWSETYSEGTTGKERMVSSNALARPSASTKEDDFVGRMLWALSDKSGIPAKRFAEFNPAPALEWLTAAFSEPRFKHSDLNRFGVTAQQEVDPKLLFNLVARPTPYALAPHMRLVCAGLESTRWDKVMLQLSRWLLRHLNDPELILWVVNQGGHLHDEFRSMIDYRLSELATLQRSGSSSELKEIQAHSPNALPSRETEILWRLLLSGRVKSPWRDLDLYRWAERLKQDGMTLLLKLELRELLTPKVALKQPFRWGEEASDTDRPRTIRNIVDWELTLAADNIRSTLKEVFDRDLEEFLPGLIDDFEHLLLEALNLLSVLGGATDRSDRSHWDLPSILDHDQNRRSRDWVALIELLRNAWLAIRAKDPARATRIAVRWFEIPYPTFKRLALFAASQNDCIAHNLWVSWLTADEGWWLWSGDVRREMLRLLVLQGRHLNGVFASQLQRAILKGPPREIFKEDVDPERLQQHTDRMIWLTLAKLDSSGFQLNATSTKRLAKLSNAHPMWRLADNQSDEFSRWMSGSGDADFENSIVVTIAPTKRAQLVDWLKEPPKNPYGLSRDDWGDTCRRHPLNSLYALNDLVRQDIMPVERWREFFRVWSNKASNIRFWTHAAPIIQALPDRALAELAHSVSSWLEAVSDHAITNENLLFTLCRRLMAIPQEPDAVAKDDDFIPRPVTDAINHPIGMVTQALANRWFKQPLHDNGKLSPPFADMFTTLADTSVRHYRHARVILGSHLIALFRVDSEWTRRQLLPLLNWDLDPVEAKSVWEGFLWSPRLYAPLLEAFKTEFLQTTRHYDELGEHSQQFAGFFTYAAIDPIESYSVDELRTALHALPSEGLDEAAQALSQALEGAADQREEYWENRIVPFWKEIWPKDRDRKTVRIAESLARLTLAAGERFPSALDAVADWLCPVEHPYFIVSTLTESTLCERFPAAALKLLSLIIDDNRWVIKELQECLKSMSDSEPGLINDPRYQRLQDQSRQ</sequence>
<dbReference type="SUPFAM" id="SSF52467">
    <property type="entry name" value="DHS-like NAD/FAD-binding domain"/>
    <property type="match status" value="1"/>
</dbReference>
<proteinExistence type="predicted"/>
<dbReference type="RefSeq" id="WP_108232624.1">
    <property type="nucleotide sequence ID" value="NZ_CP028490.1"/>
</dbReference>
<feature type="compositionally biased region" description="Basic and acidic residues" evidence="1">
    <location>
        <begin position="1261"/>
        <end position="1271"/>
    </location>
</feature>
<evidence type="ECO:0000313" key="2">
    <source>
        <dbReference type="EMBL" id="AVX26210.1"/>
    </source>
</evidence>
<dbReference type="Proteomes" id="UP000240475">
    <property type="component" value="Chromosome"/>
</dbReference>
<gene>
    <name evidence="2" type="ORF">DA456_24010</name>
</gene>